<dbReference type="InterPro" id="IPR049249">
    <property type="entry name" value="DUF6882"/>
</dbReference>
<gene>
    <name evidence="1" type="ORF">HNP25_003883</name>
</gene>
<sequence>MGLLKKLFGQSEKSTPTDNQSQQALTPCKTEEELLERYGGIALDKQIDFGTVIGNNSWEVDLHKGTISFGEDLTFPMQALGTISHSSQTWLWAWANTKSGLSESIVEQSLHLKKYGVENDIDLLTSEKFDFSSEELHLIGMIASGMFNSSGYYIADYGQGAMLVTIKDSKFEGVNNESHQRILTVFPQLISLFEMNHKSAFKNYLMAKGYKLTETENSIVGTKNSESVSGQFDEYSRLTNLKG</sequence>
<evidence type="ECO:0000313" key="1">
    <source>
        <dbReference type="EMBL" id="MBB6005211.1"/>
    </source>
</evidence>
<proteinExistence type="predicted"/>
<dbReference type="RefSeq" id="WP_184136828.1">
    <property type="nucleotide sequence ID" value="NZ_JACHKT010000038.1"/>
</dbReference>
<dbReference type="Pfam" id="PF21813">
    <property type="entry name" value="DUF6882"/>
    <property type="match status" value="1"/>
</dbReference>
<organism evidence="1 2">
    <name type="scientific">Arcicella rosea</name>
    <dbReference type="NCBI Taxonomy" id="502909"/>
    <lineage>
        <taxon>Bacteria</taxon>
        <taxon>Pseudomonadati</taxon>
        <taxon>Bacteroidota</taxon>
        <taxon>Cytophagia</taxon>
        <taxon>Cytophagales</taxon>
        <taxon>Flectobacillaceae</taxon>
        <taxon>Arcicella</taxon>
    </lineage>
</organism>
<reference evidence="1 2" key="1">
    <citation type="submission" date="2020-08" db="EMBL/GenBank/DDBJ databases">
        <title>Functional genomics of gut bacteria from endangered species of beetles.</title>
        <authorList>
            <person name="Carlos-Shanley C."/>
        </authorList>
    </citation>
    <scope>NUCLEOTIDE SEQUENCE [LARGE SCALE GENOMIC DNA]</scope>
    <source>
        <strain evidence="1 2">S00070</strain>
    </source>
</reference>
<keyword evidence="2" id="KW-1185">Reference proteome</keyword>
<protein>
    <submittedName>
        <fullName evidence="1">Uncharacterized protein</fullName>
    </submittedName>
</protein>
<dbReference type="Proteomes" id="UP000524404">
    <property type="component" value="Unassembled WGS sequence"/>
</dbReference>
<evidence type="ECO:0000313" key="2">
    <source>
        <dbReference type="Proteomes" id="UP000524404"/>
    </source>
</evidence>
<accession>A0A841F0C3</accession>
<dbReference type="EMBL" id="JACHKT010000038">
    <property type="protein sequence ID" value="MBB6005211.1"/>
    <property type="molecule type" value="Genomic_DNA"/>
</dbReference>
<dbReference type="AlphaFoldDB" id="A0A841F0C3"/>
<name>A0A841F0C3_9BACT</name>
<comment type="caution">
    <text evidence="1">The sequence shown here is derived from an EMBL/GenBank/DDBJ whole genome shotgun (WGS) entry which is preliminary data.</text>
</comment>